<proteinExistence type="predicted"/>
<keyword evidence="2" id="KW-0812">Transmembrane</keyword>
<organism evidence="3 4">
    <name type="scientific">Streptomyces pactum</name>
    <dbReference type="NCBI Taxonomy" id="68249"/>
    <lineage>
        <taxon>Bacteria</taxon>
        <taxon>Bacillati</taxon>
        <taxon>Actinomycetota</taxon>
        <taxon>Actinomycetes</taxon>
        <taxon>Kitasatosporales</taxon>
        <taxon>Streptomycetaceae</taxon>
        <taxon>Streptomyces</taxon>
    </lineage>
</organism>
<dbReference type="PANTHER" id="PTHR42305">
    <property type="entry name" value="MEMBRANE PROTEIN RV1733C-RELATED"/>
    <property type="match status" value="1"/>
</dbReference>
<evidence type="ECO:0000313" key="4">
    <source>
        <dbReference type="Proteomes" id="UP000807371"/>
    </source>
</evidence>
<accession>A0ABS0NR55</accession>
<dbReference type="PANTHER" id="PTHR42305:SF1">
    <property type="entry name" value="MEMBRANE PROTEIN RV1733C-RELATED"/>
    <property type="match status" value="1"/>
</dbReference>
<comment type="caution">
    <text evidence="3">The sequence shown here is derived from an EMBL/GenBank/DDBJ whole genome shotgun (WGS) entry which is preliminary data.</text>
</comment>
<sequence>MTGEVPRAQPPPAAVGRPAPWRRPRNPLRRPTDVARAWLGPVLAVVLLAATPTVALLVGDAAHHRLGQDARQQARTRQHIEVVLVHAAPRHPEPGSDEARAARYPVPVRFTGPDGRVRTVEAEVPQGLPAGSTARVWVDDRGRVTEPPLTREQVRNGALGWGLVAAGAVALAGAAAYSAVRYELERRDLAAWETAWARTAPRWTSSA</sequence>
<dbReference type="Proteomes" id="UP000807371">
    <property type="component" value="Unassembled WGS sequence"/>
</dbReference>
<dbReference type="RefSeq" id="WP_197990945.1">
    <property type="nucleotide sequence ID" value="NZ_JACYXC010000001.1"/>
</dbReference>
<protein>
    <recommendedName>
        <fullName evidence="5">Proline rich protein membrane protein</fullName>
    </recommendedName>
</protein>
<dbReference type="EMBL" id="JACYXC010000001">
    <property type="protein sequence ID" value="MBH5337688.1"/>
    <property type="molecule type" value="Genomic_DNA"/>
</dbReference>
<feature type="transmembrane region" description="Helical" evidence="2">
    <location>
        <begin position="38"/>
        <end position="58"/>
    </location>
</feature>
<feature type="region of interest" description="Disordered" evidence="1">
    <location>
        <begin position="1"/>
        <end position="28"/>
    </location>
</feature>
<dbReference type="InterPro" id="IPR039708">
    <property type="entry name" value="MT1774/Rv1733c-like"/>
</dbReference>
<name>A0ABS0NR55_9ACTN</name>
<gene>
    <name evidence="3" type="ORF">IHE55_24110</name>
</gene>
<reference evidence="3 4" key="1">
    <citation type="submission" date="2020-09" db="EMBL/GenBank/DDBJ databases">
        <title>Biosynthesis of the nuclear factor of activated T cells inhibitor NFAT-133 and its congeners in Streptomyces pactum.</title>
        <authorList>
            <person name="Zhou W."/>
            <person name="Posri P."/>
            <person name="Abugrain M.E."/>
            <person name="Weisberg A.J."/>
            <person name="Chang J.H."/>
            <person name="Mahmud T."/>
        </authorList>
    </citation>
    <scope>NUCLEOTIDE SEQUENCE [LARGE SCALE GENOMIC DNA]</scope>
    <source>
        <strain evidence="3 4">ATCC 27456</strain>
    </source>
</reference>
<evidence type="ECO:0000256" key="1">
    <source>
        <dbReference type="SAM" id="MobiDB-lite"/>
    </source>
</evidence>
<feature type="transmembrane region" description="Helical" evidence="2">
    <location>
        <begin position="158"/>
        <end position="180"/>
    </location>
</feature>
<keyword evidence="2" id="KW-1133">Transmembrane helix</keyword>
<evidence type="ECO:0000313" key="3">
    <source>
        <dbReference type="EMBL" id="MBH5337688.1"/>
    </source>
</evidence>
<evidence type="ECO:0000256" key="2">
    <source>
        <dbReference type="SAM" id="Phobius"/>
    </source>
</evidence>
<evidence type="ECO:0008006" key="5">
    <source>
        <dbReference type="Google" id="ProtNLM"/>
    </source>
</evidence>
<keyword evidence="2" id="KW-0472">Membrane</keyword>
<keyword evidence="4" id="KW-1185">Reference proteome</keyword>